<evidence type="ECO:0000313" key="2">
    <source>
        <dbReference type="Proteomes" id="UP001596356"/>
    </source>
</evidence>
<sequence length="181" mass="19605">MPAASFRDPEFTPWEAFTADPLVERRITSFSGAGGEAVDSVTMTLGSRDAGTLVIVRTSLLTDRFMSIWDRGAELMFQLLDYADDPPDAVGIDTMLAITQQASSAESWQGTDGFPHVDLAGSSHLFEALGFQVHLTVGSEVAVFVAGTPDALRTVTKVSPISDWSAYPPPQPWQNWTMPNP</sequence>
<protein>
    <submittedName>
        <fullName evidence="1">Uncharacterized protein</fullName>
    </submittedName>
</protein>
<dbReference type="EMBL" id="JBHSWJ010000002">
    <property type="protein sequence ID" value="MFC6712732.1"/>
    <property type="molecule type" value="Genomic_DNA"/>
</dbReference>
<dbReference type="Proteomes" id="UP001596356">
    <property type="component" value="Unassembled WGS sequence"/>
</dbReference>
<accession>A0ABW2AP19</accession>
<comment type="caution">
    <text evidence="1">The sequence shown here is derived from an EMBL/GenBank/DDBJ whole genome shotgun (WGS) entry which is preliminary data.</text>
</comment>
<reference evidence="2" key="1">
    <citation type="journal article" date="2019" name="Int. J. Syst. Evol. Microbiol.">
        <title>The Global Catalogue of Microorganisms (GCM) 10K type strain sequencing project: providing services to taxonomists for standard genome sequencing and annotation.</title>
        <authorList>
            <consortium name="The Broad Institute Genomics Platform"/>
            <consortium name="The Broad Institute Genome Sequencing Center for Infectious Disease"/>
            <person name="Wu L."/>
            <person name="Ma J."/>
        </authorList>
    </citation>
    <scope>NUCLEOTIDE SEQUENCE [LARGE SCALE GENOMIC DNA]</scope>
    <source>
        <strain evidence="2">NBRC 106593</strain>
    </source>
</reference>
<keyword evidence="2" id="KW-1185">Reference proteome</keyword>
<dbReference type="RefSeq" id="WP_377820201.1">
    <property type="nucleotide sequence ID" value="NZ_JBHSWJ010000002.1"/>
</dbReference>
<organism evidence="1 2">
    <name type="scientific">Branchiibius cervicis</name>
    <dbReference type="NCBI Taxonomy" id="908252"/>
    <lineage>
        <taxon>Bacteria</taxon>
        <taxon>Bacillati</taxon>
        <taxon>Actinomycetota</taxon>
        <taxon>Actinomycetes</taxon>
        <taxon>Micrococcales</taxon>
        <taxon>Dermacoccaceae</taxon>
        <taxon>Branchiibius</taxon>
    </lineage>
</organism>
<name>A0ABW2AP19_9MICO</name>
<gene>
    <name evidence="1" type="ORF">ACFQBT_02250</name>
</gene>
<evidence type="ECO:0000313" key="1">
    <source>
        <dbReference type="EMBL" id="MFC6712732.1"/>
    </source>
</evidence>
<proteinExistence type="predicted"/>